<evidence type="ECO:0000256" key="2">
    <source>
        <dbReference type="ARBA" id="ARBA00022692"/>
    </source>
</evidence>
<feature type="transmembrane region" description="Helical" evidence="5">
    <location>
        <begin position="130"/>
        <end position="149"/>
    </location>
</feature>
<evidence type="ECO:0000313" key="7">
    <source>
        <dbReference type="Proteomes" id="UP001271007"/>
    </source>
</evidence>
<dbReference type="PANTHER" id="PTHR23502">
    <property type="entry name" value="MAJOR FACILITATOR SUPERFAMILY"/>
    <property type="match status" value="1"/>
</dbReference>
<dbReference type="SUPFAM" id="SSF103473">
    <property type="entry name" value="MFS general substrate transporter"/>
    <property type="match status" value="1"/>
</dbReference>
<gene>
    <name evidence="6" type="ORF">LTR09_004756</name>
</gene>
<dbReference type="Proteomes" id="UP001271007">
    <property type="component" value="Unassembled WGS sequence"/>
</dbReference>
<dbReference type="PANTHER" id="PTHR23502:SF23">
    <property type="entry name" value="FLUCONAZOLE RESISTANCE PROTEIN 1"/>
    <property type="match status" value="1"/>
</dbReference>
<dbReference type="GO" id="GO:0015244">
    <property type="term" value="F:fluconazole transmembrane transporter activity"/>
    <property type="evidence" value="ECO:0007669"/>
    <property type="project" value="TreeGrafter"/>
</dbReference>
<reference evidence="6" key="1">
    <citation type="submission" date="2023-04" db="EMBL/GenBank/DDBJ databases">
        <title>Black Yeasts Isolated from many extreme environments.</title>
        <authorList>
            <person name="Coleine C."/>
            <person name="Stajich J.E."/>
            <person name="Selbmann L."/>
        </authorList>
    </citation>
    <scope>NUCLEOTIDE SEQUENCE</scope>
    <source>
        <strain evidence="6">CCFEE 5312</strain>
    </source>
</reference>
<organism evidence="6 7">
    <name type="scientific">Extremus antarcticus</name>
    <dbReference type="NCBI Taxonomy" id="702011"/>
    <lineage>
        <taxon>Eukaryota</taxon>
        <taxon>Fungi</taxon>
        <taxon>Dikarya</taxon>
        <taxon>Ascomycota</taxon>
        <taxon>Pezizomycotina</taxon>
        <taxon>Dothideomycetes</taxon>
        <taxon>Dothideomycetidae</taxon>
        <taxon>Mycosphaerellales</taxon>
        <taxon>Extremaceae</taxon>
        <taxon>Extremus</taxon>
    </lineage>
</organism>
<evidence type="ECO:0000256" key="3">
    <source>
        <dbReference type="ARBA" id="ARBA00022989"/>
    </source>
</evidence>
<protein>
    <submittedName>
        <fullName evidence="6">Uncharacterized protein</fullName>
    </submittedName>
</protein>
<evidence type="ECO:0000313" key="6">
    <source>
        <dbReference type="EMBL" id="KAK3054487.1"/>
    </source>
</evidence>
<keyword evidence="7" id="KW-1185">Reference proteome</keyword>
<evidence type="ECO:0000256" key="5">
    <source>
        <dbReference type="SAM" id="Phobius"/>
    </source>
</evidence>
<name>A0AAJ0DQU2_9PEZI</name>
<dbReference type="Gene3D" id="1.20.1250.20">
    <property type="entry name" value="MFS general substrate transporter like domains"/>
    <property type="match status" value="1"/>
</dbReference>
<evidence type="ECO:0000256" key="4">
    <source>
        <dbReference type="ARBA" id="ARBA00023136"/>
    </source>
</evidence>
<sequence length="228" mass="25539">MAGFAVPAQNWHWSLWILVWMAAPVVVLLLVLMPETSTSNILLRRAKRLRKLTGGPHLQSQSEIDQKQLTASGILISALVKPIEITLKDPAIAFVNFYTALFYGIYYTFFEVFPLVFPPQYGFSLGETGLAFLSCQVGATLGLGIYFAYLYFYMIPDNLKHGLRQQEHRIVPGIFGSVLIPVGLFIFAWTARGSVHYLVCLTGVVLFVLGPFLVLQSIFVYLPLSYPQ</sequence>
<comment type="subcellular location">
    <subcellularLocation>
        <location evidence="1">Membrane</location>
        <topology evidence="1">Multi-pass membrane protein</topology>
    </subcellularLocation>
</comment>
<dbReference type="GO" id="GO:0005886">
    <property type="term" value="C:plasma membrane"/>
    <property type="evidence" value="ECO:0007669"/>
    <property type="project" value="TreeGrafter"/>
</dbReference>
<dbReference type="EMBL" id="JAWDJX010000012">
    <property type="protein sequence ID" value="KAK3054487.1"/>
    <property type="molecule type" value="Genomic_DNA"/>
</dbReference>
<evidence type="ECO:0000256" key="1">
    <source>
        <dbReference type="ARBA" id="ARBA00004141"/>
    </source>
</evidence>
<dbReference type="InterPro" id="IPR036259">
    <property type="entry name" value="MFS_trans_sf"/>
</dbReference>
<feature type="transmembrane region" description="Helical" evidence="5">
    <location>
        <begin position="13"/>
        <end position="33"/>
    </location>
</feature>
<feature type="transmembrane region" description="Helical" evidence="5">
    <location>
        <begin position="91"/>
        <end position="110"/>
    </location>
</feature>
<accession>A0AAJ0DQU2</accession>
<keyword evidence="2 5" id="KW-0812">Transmembrane</keyword>
<feature type="transmembrane region" description="Helical" evidence="5">
    <location>
        <begin position="170"/>
        <end position="189"/>
    </location>
</feature>
<keyword evidence="3 5" id="KW-1133">Transmembrane helix</keyword>
<dbReference type="AlphaFoldDB" id="A0AAJ0DQU2"/>
<keyword evidence="4 5" id="KW-0472">Membrane</keyword>
<dbReference type="GO" id="GO:1990961">
    <property type="term" value="P:xenobiotic detoxification by transmembrane export across the plasma membrane"/>
    <property type="evidence" value="ECO:0007669"/>
    <property type="project" value="TreeGrafter"/>
</dbReference>
<proteinExistence type="predicted"/>
<feature type="transmembrane region" description="Helical" evidence="5">
    <location>
        <begin position="195"/>
        <end position="222"/>
    </location>
</feature>
<comment type="caution">
    <text evidence="6">The sequence shown here is derived from an EMBL/GenBank/DDBJ whole genome shotgun (WGS) entry which is preliminary data.</text>
</comment>